<feature type="region of interest" description="Disordered" evidence="1">
    <location>
        <begin position="21"/>
        <end position="59"/>
    </location>
</feature>
<proteinExistence type="predicted"/>
<gene>
    <name evidence="2" type="ORF">BJP25_05365</name>
</gene>
<evidence type="ECO:0000313" key="3">
    <source>
        <dbReference type="Proteomes" id="UP000186040"/>
    </source>
</evidence>
<accession>A0A1Q9LBW4</accession>
<name>A0A1Q9LBW4_9PSEU</name>
<sequence>MHPISLWIIAPLTHIASATRGTPLVGRARSGEDGGTGADDHLIGGRQGEPVAEGNRHLR</sequence>
<dbReference type="EMBL" id="MKQR01000032">
    <property type="protein sequence ID" value="OLR89510.1"/>
    <property type="molecule type" value="Genomic_DNA"/>
</dbReference>
<evidence type="ECO:0000256" key="1">
    <source>
        <dbReference type="SAM" id="MobiDB-lite"/>
    </source>
</evidence>
<evidence type="ECO:0000313" key="2">
    <source>
        <dbReference type="EMBL" id="OLR89510.1"/>
    </source>
</evidence>
<keyword evidence="3" id="KW-1185">Reference proteome</keyword>
<protein>
    <submittedName>
        <fullName evidence="2">Uncharacterized protein</fullName>
    </submittedName>
</protein>
<dbReference type="STRING" id="1193682.BJP25_05365"/>
<dbReference type="Proteomes" id="UP000186040">
    <property type="component" value="Unassembled WGS sequence"/>
</dbReference>
<comment type="caution">
    <text evidence="2">The sequence shown here is derived from an EMBL/GenBank/DDBJ whole genome shotgun (WGS) entry which is preliminary data.</text>
</comment>
<reference evidence="2 3" key="1">
    <citation type="submission" date="2016-10" db="EMBL/GenBank/DDBJ databases">
        <title>The Draft Genome Sequence of Actinokineospora bangkokensis 44EHWT reveals the biosynthetic pathway of antifungal compounds Thailandins with unusual extender unit butylmalonyl-CoA.</title>
        <authorList>
            <person name="Greule A."/>
            <person name="Intra B."/>
            <person name="Flemming S."/>
            <person name="Rommel M.G."/>
            <person name="Panbangred W."/>
            <person name="Bechthold A."/>
        </authorList>
    </citation>
    <scope>NUCLEOTIDE SEQUENCE [LARGE SCALE GENOMIC DNA]</scope>
    <source>
        <strain evidence="2 3">44EHW</strain>
    </source>
</reference>
<organism evidence="2 3">
    <name type="scientific">Actinokineospora bangkokensis</name>
    <dbReference type="NCBI Taxonomy" id="1193682"/>
    <lineage>
        <taxon>Bacteria</taxon>
        <taxon>Bacillati</taxon>
        <taxon>Actinomycetota</taxon>
        <taxon>Actinomycetes</taxon>
        <taxon>Pseudonocardiales</taxon>
        <taxon>Pseudonocardiaceae</taxon>
        <taxon>Actinokineospora</taxon>
    </lineage>
</organism>
<dbReference type="AlphaFoldDB" id="A0A1Q9LBW4"/>